<proteinExistence type="predicted"/>
<sequence>MRYIEDGPHAPRHDPWTHAENSTTDKKDKREEGESAKPLAFAPIPIPQCNRYAPEQFWAVSLRRLTATIFFVSCFPWATQATRLLLKPNSLNLDRRTNVAREMRGVGNKAKKSKKRSTNDKKKRARRQNGPISASLAFFEFRRGSKLGLPQPFGLFDHWMKGKCRFLLFLQWTRMIGRKLFFFSFVSAGWLTLKYWAKQAWTGKEKNEKSLGASFI</sequence>
<feature type="compositionally biased region" description="Basic and acidic residues" evidence="1">
    <location>
        <begin position="1"/>
        <end position="35"/>
    </location>
</feature>
<accession>A0A2T4ADG0</accession>
<protein>
    <submittedName>
        <fullName evidence="2">Uncharacterized protein</fullName>
    </submittedName>
</protein>
<dbReference type="EMBL" id="KZ679680">
    <property type="protein sequence ID" value="PTB55076.1"/>
    <property type="molecule type" value="Genomic_DNA"/>
</dbReference>
<name>A0A2T4ADG0_TRIHA</name>
<organism evidence="2 3">
    <name type="scientific">Trichoderma harzianum CBS 226.95</name>
    <dbReference type="NCBI Taxonomy" id="983964"/>
    <lineage>
        <taxon>Eukaryota</taxon>
        <taxon>Fungi</taxon>
        <taxon>Dikarya</taxon>
        <taxon>Ascomycota</taxon>
        <taxon>Pezizomycotina</taxon>
        <taxon>Sordariomycetes</taxon>
        <taxon>Hypocreomycetidae</taxon>
        <taxon>Hypocreales</taxon>
        <taxon>Hypocreaceae</taxon>
        <taxon>Trichoderma</taxon>
    </lineage>
</organism>
<gene>
    <name evidence="2" type="ORF">M431DRAFT_437047</name>
</gene>
<dbReference type="GeneID" id="36623721"/>
<dbReference type="Proteomes" id="UP000241690">
    <property type="component" value="Unassembled WGS sequence"/>
</dbReference>
<dbReference type="RefSeq" id="XP_024774753.1">
    <property type="nucleotide sequence ID" value="XM_024915155.1"/>
</dbReference>
<evidence type="ECO:0000256" key="1">
    <source>
        <dbReference type="SAM" id="MobiDB-lite"/>
    </source>
</evidence>
<dbReference type="AlphaFoldDB" id="A0A2T4ADG0"/>
<evidence type="ECO:0000313" key="3">
    <source>
        <dbReference type="Proteomes" id="UP000241690"/>
    </source>
</evidence>
<feature type="region of interest" description="Disordered" evidence="1">
    <location>
        <begin position="1"/>
        <end position="40"/>
    </location>
</feature>
<reference evidence="2 3" key="1">
    <citation type="submission" date="2016-07" db="EMBL/GenBank/DDBJ databases">
        <title>Multiple horizontal gene transfer events from other fungi enriched the ability of initially mycotrophic Trichoderma (Ascomycota) to feed on dead plant biomass.</title>
        <authorList>
            <consortium name="DOE Joint Genome Institute"/>
            <person name="Aerts A."/>
            <person name="Atanasova L."/>
            <person name="Chenthamara K."/>
            <person name="Zhang J."/>
            <person name="Grujic M."/>
            <person name="Henrissat B."/>
            <person name="Kuo A."/>
            <person name="Salamov A."/>
            <person name="Lipzen A."/>
            <person name="Labutti K."/>
            <person name="Barry K."/>
            <person name="Miao Y."/>
            <person name="Rahimi M.J."/>
            <person name="Shen Q."/>
            <person name="Grigoriev I.V."/>
            <person name="Kubicek C.P."/>
            <person name="Druzhinina I.S."/>
        </authorList>
    </citation>
    <scope>NUCLEOTIDE SEQUENCE [LARGE SCALE GENOMIC DNA]</scope>
    <source>
        <strain evidence="2 3">CBS 226.95</strain>
    </source>
</reference>
<feature type="region of interest" description="Disordered" evidence="1">
    <location>
        <begin position="105"/>
        <end position="129"/>
    </location>
</feature>
<keyword evidence="3" id="KW-1185">Reference proteome</keyword>
<feature type="compositionally biased region" description="Basic residues" evidence="1">
    <location>
        <begin position="109"/>
        <end position="127"/>
    </location>
</feature>
<evidence type="ECO:0000313" key="2">
    <source>
        <dbReference type="EMBL" id="PTB55076.1"/>
    </source>
</evidence>